<keyword evidence="3" id="KW-1185">Reference proteome</keyword>
<keyword evidence="1" id="KW-0175">Coiled coil</keyword>
<comment type="caution">
    <text evidence="2">The sequence shown here is derived from an EMBL/GenBank/DDBJ whole genome shotgun (WGS) entry which is preliminary data.</text>
</comment>
<dbReference type="AlphaFoldDB" id="A0AA41Q9I2"/>
<accession>A0AA41Q9I2</accession>
<feature type="coiled-coil region" evidence="1">
    <location>
        <begin position="14"/>
        <end position="41"/>
    </location>
</feature>
<dbReference type="EMBL" id="JAKFHA010000080">
    <property type="protein sequence ID" value="MCF2534064.1"/>
    <property type="molecule type" value="Genomic_DNA"/>
</dbReference>
<protein>
    <submittedName>
        <fullName evidence="2">Uncharacterized protein</fullName>
    </submittedName>
</protein>
<evidence type="ECO:0000256" key="1">
    <source>
        <dbReference type="SAM" id="Coils"/>
    </source>
</evidence>
<evidence type="ECO:0000313" key="3">
    <source>
        <dbReference type="Proteomes" id="UP001165378"/>
    </source>
</evidence>
<name>A0AA41Q9I2_9ACTN</name>
<dbReference type="RefSeq" id="WP_235058855.1">
    <property type="nucleotide sequence ID" value="NZ_JAKFHA010000080.1"/>
</dbReference>
<organism evidence="2 3">
    <name type="scientific">Yinghuangia soli</name>
    <dbReference type="NCBI Taxonomy" id="2908204"/>
    <lineage>
        <taxon>Bacteria</taxon>
        <taxon>Bacillati</taxon>
        <taxon>Actinomycetota</taxon>
        <taxon>Actinomycetes</taxon>
        <taxon>Kitasatosporales</taxon>
        <taxon>Streptomycetaceae</taxon>
        <taxon>Yinghuangia</taxon>
    </lineage>
</organism>
<dbReference type="Proteomes" id="UP001165378">
    <property type="component" value="Unassembled WGS sequence"/>
</dbReference>
<gene>
    <name evidence="2" type="ORF">LZ495_43550</name>
</gene>
<reference evidence="2" key="1">
    <citation type="submission" date="2022-01" db="EMBL/GenBank/DDBJ databases">
        <title>Genome-Based Taxonomic Classification of the Phylum Actinobacteria.</title>
        <authorList>
            <person name="Gao Y."/>
        </authorList>
    </citation>
    <scope>NUCLEOTIDE SEQUENCE</scope>
    <source>
        <strain evidence="2">KLBMP 8922</strain>
    </source>
</reference>
<evidence type="ECO:0000313" key="2">
    <source>
        <dbReference type="EMBL" id="MCF2534064.1"/>
    </source>
</evidence>
<proteinExistence type="predicted"/>
<dbReference type="SUPFAM" id="SSF48371">
    <property type="entry name" value="ARM repeat"/>
    <property type="match status" value="1"/>
</dbReference>
<sequence>MTDPRLSGTAAALLDALARELSDLELEFDDLVDLVERLETAWEPALRPLLEQHLAAAVDAGNWYARDELAAVLAHVTGPDCLPLVLRAWSRDLGDDKDSLTTTVLELACEEPDIARSTIIPWLGHDDAALRETAAWLLGFVPLPDDTLLLAHTVEDPEGSA</sequence>
<dbReference type="InterPro" id="IPR016024">
    <property type="entry name" value="ARM-type_fold"/>
</dbReference>